<protein>
    <submittedName>
        <fullName evidence="2">Metalloregulator ArsR/SmtB family transcription factor</fullName>
    </submittedName>
</protein>
<dbReference type="InterPro" id="IPR001845">
    <property type="entry name" value="HTH_ArsR_DNA-bd_dom"/>
</dbReference>
<proteinExistence type="predicted"/>
<sequence>MSGIRKVSMDDVLTILRAAGEATRLRILALLRHGELTVSEIVQVLDQSQPRVSRHLKLLGEAGLLTRVQEGTLVFYRLSESGTAASLLRAMLAPIDEAGAEVAADLEALANIRDERFAEAQAYFRDNAARWNEIRSLYVAEAEVEKALVEMAGEAATGSVLDIGTGTGRMLEIFAPKAARAVGIDMSRDMLAVARGQLANAGLTDAIVRQGDMYDLQLEDGSRTLVLFHQVLHYADDPALALREAARVLAPGGRVLVADFAPHTEEFLRTEHAHRRLGFADDDMKAWGAAAGLIPTDIRHLGGAKLGVTIWQFDKPRTDL</sequence>
<evidence type="ECO:0000313" key="2">
    <source>
        <dbReference type="EMBL" id="WCL55531.1"/>
    </source>
</evidence>
<dbReference type="InterPro" id="IPR036388">
    <property type="entry name" value="WH-like_DNA-bd_sf"/>
</dbReference>
<name>A0AAF0BN68_9PROT</name>
<dbReference type="InterPro" id="IPR029063">
    <property type="entry name" value="SAM-dependent_MTases_sf"/>
</dbReference>
<dbReference type="NCBIfam" id="NF033788">
    <property type="entry name" value="HTH_metalloreg"/>
    <property type="match status" value="1"/>
</dbReference>
<evidence type="ECO:0000259" key="1">
    <source>
        <dbReference type="PROSITE" id="PS50987"/>
    </source>
</evidence>
<dbReference type="CDD" id="cd00090">
    <property type="entry name" value="HTH_ARSR"/>
    <property type="match status" value="1"/>
</dbReference>
<gene>
    <name evidence="2" type="ORF">PH603_07125</name>
</gene>
<dbReference type="KEGG" id="gso:PH603_07125"/>
<dbReference type="GO" id="GO:0008757">
    <property type="term" value="F:S-adenosylmethionine-dependent methyltransferase activity"/>
    <property type="evidence" value="ECO:0007669"/>
    <property type="project" value="InterPro"/>
</dbReference>
<dbReference type="EMBL" id="CP116805">
    <property type="protein sequence ID" value="WCL55531.1"/>
    <property type="molecule type" value="Genomic_DNA"/>
</dbReference>
<dbReference type="PANTHER" id="PTHR42912:SF93">
    <property type="entry name" value="N6-ADENOSINE-METHYLTRANSFERASE TMT1A"/>
    <property type="match status" value="1"/>
</dbReference>
<dbReference type="InterPro" id="IPR036390">
    <property type="entry name" value="WH_DNA-bd_sf"/>
</dbReference>
<dbReference type="InterPro" id="IPR050508">
    <property type="entry name" value="Methyltransf_Superfamily"/>
</dbReference>
<dbReference type="Gene3D" id="1.10.10.10">
    <property type="entry name" value="Winged helix-like DNA-binding domain superfamily/Winged helix DNA-binding domain"/>
    <property type="match status" value="1"/>
</dbReference>
<dbReference type="CDD" id="cd02440">
    <property type="entry name" value="AdoMet_MTases"/>
    <property type="match status" value="1"/>
</dbReference>
<reference evidence="2" key="1">
    <citation type="submission" date="2023-01" db="EMBL/GenBank/DDBJ databases">
        <title>The genome sequence of Kordiimonadaceae bacterium 6D33.</title>
        <authorList>
            <person name="Liu Y."/>
        </authorList>
    </citation>
    <scope>NUCLEOTIDE SEQUENCE</scope>
    <source>
        <strain evidence="2">6D33</strain>
    </source>
</reference>
<dbReference type="PRINTS" id="PR00778">
    <property type="entry name" value="HTHARSR"/>
</dbReference>
<dbReference type="SUPFAM" id="SSF46785">
    <property type="entry name" value="Winged helix' DNA-binding domain"/>
    <property type="match status" value="1"/>
</dbReference>
<dbReference type="Gene3D" id="3.40.50.150">
    <property type="entry name" value="Vaccinia Virus protein VP39"/>
    <property type="match status" value="1"/>
</dbReference>
<keyword evidence="3" id="KW-1185">Reference proteome</keyword>
<dbReference type="InterPro" id="IPR011991">
    <property type="entry name" value="ArsR-like_HTH"/>
</dbReference>
<feature type="domain" description="HTH arsR-type" evidence="1">
    <location>
        <begin position="4"/>
        <end position="99"/>
    </location>
</feature>
<organism evidence="2 3">
    <name type="scientific">Gimibacter soli</name>
    <dbReference type="NCBI Taxonomy" id="3024400"/>
    <lineage>
        <taxon>Bacteria</taxon>
        <taxon>Pseudomonadati</taxon>
        <taxon>Pseudomonadota</taxon>
        <taxon>Alphaproteobacteria</taxon>
        <taxon>Kordiimonadales</taxon>
        <taxon>Temperatibacteraceae</taxon>
        <taxon>Gimibacter</taxon>
    </lineage>
</organism>
<dbReference type="AlphaFoldDB" id="A0AAF0BN68"/>
<dbReference type="InterPro" id="IPR013216">
    <property type="entry name" value="Methyltransf_11"/>
</dbReference>
<dbReference type="Proteomes" id="UP001217500">
    <property type="component" value="Chromosome"/>
</dbReference>
<dbReference type="RefSeq" id="WP_289505354.1">
    <property type="nucleotide sequence ID" value="NZ_CP116805.1"/>
</dbReference>
<dbReference type="SMART" id="SM00418">
    <property type="entry name" value="HTH_ARSR"/>
    <property type="match status" value="1"/>
</dbReference>
<dbReference type="SUPFAM" id="SSF53335">
    <property type="entry name" value="S-adenosyl-L-methionine-dependent methyltransferases"/>
    <property type="match status" value="1"/>
</dbReference>
<dbReference type="Pfam" id="PF01022">
    <property type="entry name" value="HTH_5"/>
    <property type="match status" value="1"/>
</dbReference>
<dbReference type="Pfam" id="PF08241">
    <property type="entry name" value="Methyltransf_11"/>
    <property type="match status" value="1"/>
</dbReference>
<dbReference type="PANTHER" id="PTHR42912">
    <property type="entry name" value="METHYLTRANSFERASE"/>
    <property type="match status" value="1"/>
</dbReference>
<evidence type="ECO:0000313" key="3">
    <source>
        <dbReference type="Proteomes" id="UP001217500"/>
    </source>
</evidence>
<dbReference type="PROSITE" id="PS50987">
    <property type="entry name" value="HTH_ARSR_2"/>
    <property type="match status" value="1"/>
</dbReference>
<dbReference type="GO" id="GO:0003700">
    <property type="term" value="F:DNA-binding transcription factor activity"/>
    <property type="evidence" value="ECO:0007669"/>
    <property type="project" value="InterPro"/>
</dbReference>
<accession>A0AAF0BN68</accession>